<dbReference type="AlphaFoldDB" id="A0A6C0LGC1"/>
<keyword evidence="1" id="KW-0472">Membrane</keyword>
<sequence length="195" mass="23414">MNYIIIIIIVLIIIIIYTLVDSYLYLNYNTTINNIIFNYNTKTANDDIRPPIIMTNDNFNKNDNKQKEEELLIKYSSIKNKLDTPDDYLGFYNYINDIKKSIYVSIIDNIIYDETQIIEIITNDIQKTKLKYNFKKLKNIFVIYKLKDAFNKIIIFYDGLIYNEQKFRFVENDFSGNTIVYKLNLRNKMINHYLQ</sequence>
<evidence type="ECO:0000313" key="2">
    <source>
        <dbReference type="EMBL" id="QHU29603.1"/>
    </source>
</evidence>
<keyword evidence="1" id="KW-0812">Transmembrane</keyword>
<reference evidence="2" key="1">
    <citation type="journal article" date="2020" name="Nature">
        <title>Giant virus diversity and host interactions through global metagenomics.</title>
        <authorList>
            <person name="Schulz F."/>
            <person name="Roux S."/>
            <person name="Paez-Espino D."/>
            <person name="Jungbluth S."/>
            <person name="Walsh D.A."/>
            <person name="Denef V.J."/>
            <person name="McMahon K.D."/>
            <person name="Konstantinidis K.T."/>
            <person name="Eloe-Fadrosh E.A."/>
            <person name="Kyrpides N.C."/>
            <person name="Woyke T."/>
        </authorList>
    </citation>
    <scope>NUCLEOTIDE SEQUENCE</scope>
    <source>
        <strain evidence="2">GVMAG-M-3300027804-48</strain>
    </source>
</reference>
<evidence type="ECO:0000256" key="1">
    <source>
        <dbReference type="SAM" id="Phobius"/>
    </source>
</evidence>
<dbReference type="EMBL" id="MN740491">
    <property type="protein sequence ID" value="QHU29603.1"/>
    <property type="molecule type" value="Genomic_DNA"/>
</dbReference>
<organism evidence="2">
    <name type="scientific">viral metagenome</name>
    <dbReference type="NCBI Taxonomy" id="1070528"/>
    <lineage>
        <taxon>unclassified sequences</taxon>
        <taxon>metagenomes</taxon>
        <taxon>organismal metagenomes</taxon>
    </lineage>
</organism>
<keyword evidence="1" id="KW-1133">Transmembrane helix</keyword>
<name>A0A6C0LGC1_9ZZZZ</name>
<proteinExistence type="predicted"/>
<feature type="transmembrane region" description="Helical" evidence="1">
    <location>
        <begin position="6"/>
        <end position="26"/>
    </location>
</feature>
<protein>
    <submittedName>
        <fullName evidence="2">Uncharacterized protein</fullName>
    </submittedName>
</protein>
<accession>A0A6C0LGC1</accession>